<evidence type="ECO:0000259" key="2">
    <source>
        <dbReference type="PROSITE" id="PS00028"/>
    </source>
</evidence>
<dbReference type="PROSITE" id="PS00028">
    <property type="entry name" value="ZINC_FINGER_C2H2_1"/>
    <property type="match status" value="1"/>
</dbReference>
<dbReference type="AlphaFoldDB" id="A0A226DVE2"/>
<proteinExistence type="predicted"/>
<organism evidence="3 4">
    <name type="scientific">Folsomia candida</name>
    <name type="common">Springtail</name>
    <dbReference type="NCBI Taxonomy" id="158441"/>
    <lineage>
        <taxon>Eukaryota</taxon>
        <taxon>Metazoa</taxon>
        <taxon>Ecdysozoa</taxon>
        <taxon>Arthropoda</taxon>
        <taxon>Hexapoda</taxon>
        <taxon>Collembola</taxon>
        <taxon>Entomobryomorpha</taxon>
        <taxon>Isotomoidea</taxon>
        <taxon>Isotomidae</taxon>
        <taxon>Proisotominae</taxon>
        <taxon>Folsomia</taxon>
    </lineage>
</organism>
<accession>A0A226DVE2</accession>
<reference evidence="3 4" key="1">
    <citation type="submission" date="2015-12" db="EMBL/GenBank/DDBJ databases">
        <title>The genome of Folsomia candida.</title>
        <authorList>
            <person name="Faddeeva A."/>
            <person name="Derks M.F."/>
            <person name="Anvar Y."/>
            <person name="Smit S."/>
            <person name="Van Straalen N."/>
            <person name="Roelofs D."/>
        </authorList>
    </citation>
    <scope>NUCLEOTIDE SEQUENCE [LARGE SCALE GENOMIC DNA]</scope>
    <source>
        <strain evidence="3 4">VU population</strain>
        <tissue evidence="3">Whole body</tissue>
    </source>
</reference>
<dbReference type="Proteomes" id="UP000198287">
    <property type="component" value="Unassembled WGS sequence"/>
</dbReference>
<dbReference type="EMBL" id="LNIX01000012">
    <property type="protein sequence ID" value="OXA48186.1"/>
    <property type="molecule type" value="Genomic_DNA"/>
</dbReference>
<keyword evidence="4" id="KW-1185">Reference proteome</keyword>
<comment type="caution">
    <text evidence="3">The sequence shown here is derived from an EMBL/GenBank/DDBJ whole genome shotgun (WGS) entry which is preliminary data.</text>
</comment>
<dbReference type="InterPro" id="IPR013087">
    <property type="entry name" value="Znf_C2H2_type"/>
</dbReference>
<feature type="region of interest" description="Disordered" evidence="1">
    <location>
        <begin position="292"/>
        <end position="338"/>
    </location>
</feature>
<evidence type="ECO:0000256" key="1">
    <source>
        <dbReference type="SAM" id="MobiDB-lite"/>
    </source>
</evidence>
<sequence>MDLLLVERVNNLSAQLNNLKKFIEIKFGAEYKDFEKLELTNQAKVVADKAPPVIIFPDNQSRPHFVQNTVSLMDTGSVVPPQPPQQDKPNYHVTILPTYISTMNSATLVPYADTNCAPLQNSGNSGNFILHGGPIPSPSTFSSPAQPFGKEAVIFKCYHCPENFNDMNLRRAHWIARHSNVFRRIEGKYYHTCSFPGCNRDNMLTSRFMAHFRRSHLKKKRKILTPRRIAPQTDSNTNCIATLSAPCDDTLVPHDATAVDHTDNWNCNTVPEHVEEEEVQIIKLEDFDLPENDPLRCDIPPQTERGNGDLSPPKPKSSKNFGSFDHSEQPQVGKPKPIECLRVSSEIKLIPTKKPNQLKSYRRPWPS</sequence>
<evidence type="ECO:0000313" key="3">
    <source>
        <dbReference type="EMBL" id="OXA48186.1"/>
    </source>
</evidence>
<name>A0A226DVE2_FOLCA</name>
<gene>
    <name evidence="3" type="ORF">Fcan01_17472</name>
</gene>
<feature type="domain" description="C2H2-type" evidence="2">
    <location>
        <begin position="157"/>
        <end position="178"/>
    </location>
</feature>
<protein>
    <recommendedName>
        <fullName evidence="2">C2H2-type domain-containing protein</fullName>
    </recommendedName>
</protein>
<evidence type="ECO:0000313" key="4">
    <source>
        <dbReference type="Proteomes" id="UP000198287"/>
    </source>
</evidence>